<dbReference type="CDD" id="cd05796">
    <property type="entry name" value="Ribosomal_P0_like"/>
    <property type="match status" value="1"/>
</dbReference>
<dbReference type="SUPFAM" id="SSF160369">
    <property type="entry name" value="Ribosomal protein L10-like"/>
    <property type="match status" value="1"/>
</dbReference>
<dbReference type="InterPro" id="IPR040637">
    <property type="entry name" value="Ribosomal_uL10-like_insert"/>
</dbReference>
<evidence type="ECO:0000313" key="7">
    <source>
        <dbReference type="EMBL" id="KAK2956254.1"/>
    </source>
</evidence>
<evidence type="ECO:0000313" key="8">
    <source>
        <dbReference type="Proteomes" id="UP001281761"/>
    </source>
</evidence>
<sequence>MPKSRRTKAPIVSKTGRVEKKHGKRKDILVDKIRESVEEYNQIFILELVNQRSRVLQEMRLQLEHSKFVFGRNKVIGHALGKTPEDEFLPGISNISMNLRGQSGLLFSNASVADVREFCNTFHRDEFARAGSVSPQTVVIPAGRIMRNDDVLNEEDDTQVSLRSKKERAQGMLVTVDTANPSPESALYSPVPVAMDSLLRSYGLPTFIRDGSIVLDRDFTVCKEGDKLSDKAAQILRQFGHKLSRSEVHLVGVWNKDTSNYSSL</sequence>
<dbReference type="Proteomes" id="UP001281761">
    <property type="component" value="Unassembled WGS sequence"/>
</dbReference>
<dbReference type="InterPro" id="IPR043164">
    <property type="entry name" value="Ribosomal_uL10-like_insert_sf"/>
</dbReference>
<name>A0ABQ9XXS2_9EUKA</name>
<dbReference type="Pfam" id="PF17777">
    <property type="entry name" value="RL10P_insert"/>
    <property type="match status" value="1"/>
</dbReference>
<feature type="domain" description="Large ribosomal subunit protein uL10-like insertion" evidence="6">
    <location>
        <begin position="128"/>
        <end position="240"/>
    </location>
</feature>
<evidence type="ECO:0000256" key="4">
    <source>
        <dbReference type="ARBA" id="ARBA00023242"/>
    </source>
</evidence>
<proteinExistence type="inferred from homology"/>
<accession>A0ABQ9XXS2</accession>
<dbReference type="InterPro" id="IPR051742">
    <property type="entry name" value="Ribosome_Assembly_uL10"/>
</dbReference>
<comment type="subcellular location">
    <subcellularLocation>
        <location evidence="5">Cytoplasm</location>
    </subcellularLocation>
    <subcellularLocation>
        <location evidence="5">Nucleus</location>
        <location evidence="5">Nucleolus</location>
    </subcellularLocation>
</comment>
<gene>
    <name evidence="7" type="ORF">BLNAU_8818</name>
</gene>
<organism evidence="7 8">
    <name type="scientific">Blattamonas nauphoetae</name>
    <dbReference type="NCBI Taxonomy" id="2049346"/>
    <lineage>
        <taxon>Eukaryota</taxon>
        <taxon>Metamonada</taxon>
        <taxon>Preaxostyla</taxon>
        <taxon>Oxymonadida</taxon>
        <taxon>Blattamonas</taxon>
    </lineage>
</organism>
<protein>
    <recommendedName>
        <fullName evidence="5">Ribosome assembly factor mrt4</fullName>
    </recommendedName>
</protein>
<evidence type="ECO:0000256" key="3">
    <source>
        <dbReference type="ARBA" id="ARBA00022490"/>
    </source>
</evidence>
<keyword evidence="3 5" id="KW-0963">Cytoplasm</keyword>
<dbReference type="InterPro" id="IPR001790">
    <property type="entry name" value="Ribosomal_uL10"/>
</dbReference>
<evidence type="ECO:0000256" key="1">
    <source>
        <dbReference type="ARBA" id="ARBA00004046"/>
    </source>
</evidence>
<dbReference type="InterPro" id="IPR043141">
    <property type="entry name" value="Ribosomal_uL10-like_sf"/>
</dbReference>
<comment type="similarity">
    <text evidence="2 5">Belongs to the universal ribosomal protein uL10 family.</text>
</comment>
<dbReference type="Pfam" id="PF00466">
    <property type="entry name" value="Ribosomal_L10"/>
    <property type="match status" value="1"/>
</dbReference>
<reference evidence="7 8" key="1">
    <citation type="journal article" date="2022" name="bioRxiv">
        <title>Genomics of Preaxostyla Flagellates Illuminates Evolutionary Transitions and the Path Towards Mitochondrial Loss.</title>
        <authorList>
            <person name="Novak L.V.F."/>
            <person name="Treitli S.C."/>
            <person name="Pyrih J."/>
            <person name="Halakuc P."/>
            <person name="Pipaliya S.V."/>
            <person name="Vacek V."/>
            <person name="Brzon O."/>
            <person name="Soukal P."/>
            <person name="Eme L."/>
            <person name="Dacks J.B."/>
            <person name="Karnkowska A."/>
            <person name="Elias M."/>
            <person name="Hampl V."/>
        </authorList>
    </citation>
    <scope>NUCLEOTIDE SEQUENCE [LARGE SCALE GENOMIC DNA]</scope>
    <source>
        <strain evidence="7">NAU3</strain>
        <tissue evidence="7">Gut</tissue>
    </source>
</reference>
<comment type="function">
    <text evidence="1 5">Component of the ribosome assembly machinery. Nuclear paralog of the ribosomal protein P0, it binds pre-60S subunits at an early stage of assembly in the nucleolus, and is replaced by P0 in cytoplasmic pre-60S subunits and mature 80S ribosomes.</text>
</comment>
<dbReference type="PANTHER" id="PTHR45841">
    <property type="entry name" value="MRNA TURNOVER PROTEIN 4 MRTO4"/>
    <property type="match status" value="1"/>
</dbReference>
<dbReference type="PANTHER" id="PTHR45841:SF1">
    <property type="entry name" value="MRNA TURNOVER PROTEIN 4 HOMOLOG"/>
    <property type="match status" value="1"/>
</dbReference>
<dbReference type="InterPro" id="IPR033867">
    <property type="entry name" value="Mrt4"/>
</dbReference>
<evidence type="ECO:0000256" key="5">
    <source>
        <dbReference type="RuleBase" id="RU364039"/>
    </source>
</evidence>
<keyword evidence="4 5" id="KW-0539">Nucleus</keyword>
<keyword evidence="5" id="KW-0690">Ribosome biogenesis</keyword>
<dbReference type="Gene3D" id="3.90.105.20">
    <property type="match status" value="1"/>
</dbReference>
<comment type="caution">
    <text evidence="7">The sequence shown here is derived from an EMBL/GenBank/DDBJ whole genome shotgun (WGS) entry which is preliminary data.</text>
</comment>
<dbReference type="EMBL" id="JARBJD010000058">
    <property type="protein sequence ID" value="KAK2956254.1"/>
    <property type="molecule type" value="Genomic_DNA"/>
</dbReference>
<evidence type="ECO:0000259" key="6">
    <source>
        <dbReference type="Pfam" id="PF17777"/>
    </source>
</evidence>
<keyword evidence="8" id="KW-1185">Reference proteome</keyword>
<evidence type="ECO:0000256" key="2">
    <source>
        <dbReference type="ARBA" id="ARBA00008889"/>
    </source>
</evidence>
<comment type="subunit">
    <text evidence="5">Associates with the pre-60S ribosomal particle.</text>
</comment>
<dbReference type="Gene3D" id="3.30.70.1730">
    <property type="match status" value="1"/>
</dbReference>